<organism evidence="1">
    <name type="scientific">bioreactor metagenome</name>
    <dbReference type="NCBI Taxonomy" id="1076179"/>
    <lineage>
        <taxon>unclassified sequences</taxon>
        <taxon>metagenomes</taxon>
        <taxon>ecological metagenomes</taxon>
    </lineage>
</organism>
<dbReference type="Pfam" id="PF05635">
    <property type="entry name" value="23S_rRNA_IVP"/>
    <property type="match status" value="1"/>
</dbReference>
<dbReference type="InterPro" id="IPR012657">
    <property type="entry name" value="23S_rRNA-intervening_sequence"/>
</dbReference>
<evidence type="ECO:0008006" key="2">
    <source>
        <dbReference type="Google" id="ProtNLM"/>
    </source>
</evidence>
<dbReference type="NCBIfam" id="TIGR02436">
    <property type="entry name" value="four helix bundle protein"/>
    <property type="match status" value="1"/>
</dbReference>
<dbReference type="AlphaFoldDB" id="A0A645IJU6"/>
<dbReference type="EMBL" id="VSSQ01115922">
    <property type="protein sequence ID" value="MPN51132.1"/>
    <property type="molecule type" value="Genomic_DNA"/>
</dbReference>
<sequence length="121" mass="13773">MEQGYRGLKVYGKSYALSVEMYKIASRMPKEERYGLSSQIKRAATSIPLNIAEGHGKMESELEFKRYLLMAKGSCNEMQVLLDLSKDLGYMSESQHKEFTESYDEVGRMLSGLIKTLKTVD</sequence>
<dbReference type="PANTHER" id="PTHR38471">
    <property type="entry name" value="FOUR HELIX BUNDLE PROTEIN"/>
    <property type="match status" value="1"/>
</dbReference>
<comment type="caution">
    <text evidence="1">The sequence shown here is derived from an EMBL/GenBank/DDBJ whole genome shotgun (WGS) entry which is preliminary data.</text>
</comment>
<reference evidence="1" key="1">
    <citation type="submission" date="2019-08" db="EMBL/GenBank/DDBJ databases">
        <authorList>
            <person name="Kucharzyk K."/>
            <person name="Murdoch R.W."/>
            <person name="Higgins S."/>
            <person name="Loffler F."/>
        </authorList>
    </citation>
    <scope>NUCLEOTIDE SEQUENCE</scope>
</reference>
<protein>
    <recommendedName>
        <fullName evidence="2">Four helix bundle protein</fullName>
    </recommendedName>
</protein>
<gene>
    <name evidence="1" type="ORF">SDC9_198774</name>
</gene>
<evidence type="ECO:0000313" key="1">
    <source>
        <dbReference type="EMBL" id="MPN51132.1"/>
    </source>
</evidence>
<dbReference type="CDD" id="cd16377">
    <property type="entry name" value="23S_rRNA_IVP_like"/>
    <property type="match status" value="1"/>
</dbReference>
<dbReference type="PANTHER" id="PTHR38471:SF2">
    <property type="entry name" value="FOUR HELIX BUNDLE PROTEIN"/>
    <property type="match status" value="1"/>
</dbReference>
<proteinExistence type="predicted"/>
<dbReference type="SUPFAM" id="SSF158446">
    <property type="entry name" value="IVS-encoded protein-like"/>
    <property type="match status" value="1"/>
</dbReference>
<name>A0A645IJU6_9ZZZZ</name>
<dbReference type="Gene3D" id="1.20.1440.60">
    <property type="entry name" value="23S rRNA-intervening sequence"/>
    <property type="match status" value="1"/>
</dbReference>
<accession>A0A645IJU6</accession>
<dbReference type="InterPro" id="IPR036583">
    <property type="entry name" value="23S_rRNA_IVS_sf"/>
</dbReference>